<dbReference type="PANTHER" id="PTHR12129">
    <property type="entry name" value="HEPARAN SULFATE 2-O-SULFOTRANSFERASE"/>
    <property type="match status" value="1"/>
</dbReference>
<dbReference type="InterPro" id="IPR007734">
    <property type="entry name" value="Heparan_SO4_2-O-STrfase"/>
</dbReference>
<dbReference type="InterPro" id="IPR027417">
    <property type="entry name" value="P-loop_NTPase"/>
</dbReference>
<gene>
    <name evidence="12" type="primary">LOC118760951</name>
</gene>
<proteinExistence type="inferred from homology"/>
<keyword evidence="3" id="KW-0808">Transferase</keyword>
<comment type="similarity">
    <text evidence="2">Belongs to the sulfotransferase 3 family.</text>
</comment>
<sequence>MTISKAQEELHPLNKDSLMKHMMRANYLAGVFHHYLEQIPEISPNGMELKEILQAYADDIALIAEPIVELEKKFQNRNGFAKFGVLKKPIFINVIRKPLDRLISYYYFVRNGDDFRPYLKRKKAGNKQTFDECVEENGEDCDPNNLWMQIPFFCGHAAECWVPGYRWALEQAKYNLVNNYLVVGVTEELGDFVAILEATLPRFFKGAVDLYNSGHKSHLRKTSNKIPPKESSLLKIQQSKVWKMEQEFYDFAVEQFHFIKQLTFDLVDGEYIEKGYQFIYEKIRPR</sequence>
<keyword evidence="7" id="KW-0333">Golgi apparatus</keyword>
<evidence type="ECO:0000256" key="10">
    <source>
        <dbReference type="ARBA" id="ARBA00023180"/>
    </source>
</evidence>
<comment type="subcellular location">
    <subcellularLocation>
        <location evidence="1">Golgi apparatus membrane</location>
        <topology evidence="1">Single-pass type II membrane protein</topology>
    </subcellularLocation>
</comment>
<evidence type="ECO:0000256" key="6">
    <source>
        <dbReference type="ARBA" id="ARBA00022989"/>
    </source>
</evidence>
<dbReference type="Pfam" id="PF03567">
    <property type="entry name" value="Sulfotransfer_2"/>
    <property type="match status" value="1"/>
</dbReference>
<evidence type="ECO:0000256" key="1">
    <source>
        <dbReference type="ARBA" id="ARBA00004323"/>
    </source>
</evidence>
<keyword evidence="9" id="KW-1015">Disulfide bond</keyword>
<dbReference type="GO" id="GO:0000139">
    <property type="term" value="C:Golgi membrane"/>
    <property type="evidence" value="ECO:0007669"/>
    <property type="project" value="UniProtKB-SubCell"/>
</dbReference>
<dbReference type="KEGG" id="osn:118760951"/>
<dbReference type="FunFam" id="3.40.50.300:FF:001418">
    <property type="entry name" value="Heparan sulfate 2-o-sulfotransferase"/>
    <property type="match status" value="1"/>
</dbReference>
<dbReference type="InterPro" id="IPR005331">
    <property type="entry name" value="Sulfotransferase"/>
</dbReference>
<evidence type="ECO:0000256" key="2">
    <source>
        <dbReference type="ARBA" id="ARBA00010569"/>
    </source>
</evidence>
<dbReference type="Proteomes" id="UP000515154">
    <property type="component" value="Unplaced"/>
</dbReference>
<evidence type="ECO:0000256" key="9">
    <source>
        <dbReference type="ARBA" id="ARBA00023157"/>
    </source>
</evidence>
<keyword evidence="4" id="KW-0812">Transmembrane</keyword>
<dbReference type="AlphaFoldDB" id="A0A7E6EGV0"/>
<evidence type="ECO:0000256" key="8">
    <source>
        <dbReference type="ARBA" id="ARBA00023136"/>
    </source>
</evidence>
<evidence type="ECO:0000256" key="5">
    <source>
        <dbReference type="ARBA" id="ARBA00022968"/>
    </source>
</evidence>
<keyword evidence="5" id="KW-0735">Signal-anchor</keyword>
<evidence type="ECO:0000313" key="12">
    <source>
        <dbReference type="RefSeq" id="XP_036354474.1"/>
    </source>
</evidence>
<name>A0A7E6EGV0_9MOLL</name>
<dbReference type="GO" id="GO:0004394">
    <property type="term" value="F:heparan sulfate 2-sulfotransferase activity"/>
    <property type="evidence" value="ECO:0007669"/>
    <property type="project" value="UniProtKB-ARBA"/>
</dbReference>
<evidence type="ECO:0000256" key="4">
    <source>
        <dbReference type="ARBA" id="ARBA00022692"/>
    </source>
</evidence>
<evidence type="ECO:0000256" key="7">
    <source>
        <dbReference type="ARBA" id="ARBA00023034"/>
    </source>
</evidence>
<dbReference type="GO" id="GO:0009101">
    <property type="term" value="P:glycoprotein biosynthetic process"/>
    <property type="evidence" value="ECO:0007669"/>
    <property type="project" value="UniProtKB-ARBA"/>
</dbReference>
<keyword evidence="8" id="KW-0472">Membrane</keyword>
<keyword evidence="10" id="KW-0325">Glycoprotein</keyword>
<dbReference type="PANTHER" id="PTHR12129:SF17">
    <property type="entry name" value="HEPARAN SULFATE 2-O-SULFOTRANSFERASE 1"/>
    <property type="match status" value="1"/>
</dbReference>
<dbReference type="SUPFAM" id="SSF52540">
    <property type="entry name" value="P-loop containing nucleoside triphosphate hydrolases"/>
    <property type="match status" value="1"/>
</dbReference>
<accession>A0A7E6EGV0</accession>
<keyword evidence="6" id="KW-1133">Transmembrane helix</keyword>
<evidence type="ECO:0000313" key="11">
    <source>
        <dbReference type="Proteomes" id="UP000515154"/>
    </source>
</evidence>
<dbReference type="Gene3D" id="3.40.50.300">
    <property type="entry name" value="P-loop containing nucleotide triphosphate hydrolases"/>
    <property type="match status" value="1"/>
</dbReference>
<dbReference type="RefSeq" id="XP_036354474.1">
    <property type="nucleotide sequence ID" value="XM_036498581.1"/>
</dbReference>
<protein>
    <submittedName>
        <fullName evidence="12">Heparan sulfate 2-O-sulfotransferase 1-like</fullName>
    </submittedName>
</protein>
<reference evidence="12" key="1">
    <citation type="submission" date="2025-08" db="UniProtKB">
        <authorList>
            <consortium name="RefSeq"/>
        </authorList>
    </citation>
    <scope>IDENTIFICATION</scope>
</reference>
<organism evidence="11 12">
    <name type="scientific">Octopus sinensis</name>
    <name type="common">East Asian common octopus</name>
    <dbReference type="NCBI Taxonomy" id="2607531"/>
    <lineage>
        <taxon>Eukaryota</taxon>
        <taxon>Metazoa</taxon>
        <taxon>Spiralia</taxon>
        <taxon>Lophotrochozoa</taxon>
        <taxon>Mollusca</taxon>
        <taxon>Cephalopoda</taxon>
        <taxon>Coleoidea</taxon>
        <taxon>Octopodiformes</taxon>
        <taxon>Octopoda</taxon>
        <taxon>Incirrata</taxon>
        <taxon>Octopodidae</taxon>
        <taxon>Octopus</taxon>
    </lineage>
</organism>
<evidence type="ECO:0000256" key="3">
    <source>
        <dbReference type="ARBA" id="ARBA00022679"/>
    </source>
</evidence>
<keyword evidence="11" id="KW-1185">Reference proteome</keyword>